<organism evidence="1 2">
    <name type="scientific">Penicillium salamii</name>
    <dbReference type="NCBI Taxonomy" id="1612424"/>
    <lineage>
        <taxon>Eukaryota</taxon>
        <taxon>Fungi</taxon>
        <taxon>Dikarya</taxon>
        <taxon>Ascomycota</taxon>
        <taxon>Pezizomycotina</taxon>
        <taxon>Eurotiomycetes</taxon>
        <taxon>Eurotiomycetidae</taxon>
        <taxon>Eurotiales</taxon>
        <taxon>Aspergillaceae</taxon>
        <taxon>Penicillium</taxon>
    </lineage>
</organism>
<dbReference type="OrthoDB" id="5319341at2759"/>
<dbReference type="Gene3D" id="2.60.40.640">
    <property type="match status" value="1"/>
</dbReference>
<evidence type="ECO:0000313" key="1">
    <source>
        <dbReference type="EMBL" id="CAG8426988.1"/>
    </source>
</evidence>
<keyword evidence="2" id="KW-1185">Reference proteome</keyword>
<evidence type="ECO:0000313" key="2">
    <source>
        <dbReference type="Proteomes" id="UP001152649"/>
    </source>
</evidence>
<dbReference type="EMBL" id="CAJVPG010000453">
    <property type="protein sequence ID" value="CAG8426988.1"/>
    <property type="molecule type" value="Genomic_DNA"/>
</dbReference>
<reference evidence="1" key="1">
    <citation type="submission" date="2021-07" db="EMBL/GenBank/DDBJ databases">
        <authorList>
            <person name="Branca A.L. A."/>
        </authorList>
    </citation>
    <scope>NUCLEOTIDE SEQUENCE</scope>
</reference>
<accession>A0A9W4K3R0</accession>
<name>A0A9W4K3R0_9EURO</name>
<dbReference type="Proteomes" id="UP001152649">
    <property type="component" value="Unassembled WGS sequence"/>
</dbReference>
<dbReference type="InterPro" id="IPR014752">
    <property type="entry name" value="Arrestin-like_C"/>
</dbReference>
<dbReference type="AlphaFoldDB" id="A0A9W4K3R0"/>
<protein>
    <recommendedName>
        <fullName evidence="3">Arrestin-like N-terminal domain-containing protein</fullName>
    </recommendedName>
</protein>
<gene>
    <name evidence="1" type="ORF">PSALAMII_LOCUS10541</name>
</gene>
<sequence>MSDRGPPKVEFTIHSLSGSSVFKTHDTISDDVLFTPHEETNVENISIELVGITRTEVENMNTHIAFSVGQLRKKLFSMISPINFTFGETETLMPGKTYRFHFNFVVHEQLPVQTVLTNAPTPTSNNNI</sequence>
<evidence type="ECO:0008006" key="3">
    <source>
        <dbReference type="Google" id="ProtNLM"/>
    </source>
</evidence>
<comment type="caution">
    <text evidence="1">The sequence shown here is derived from an EMBL/GenBank/DDBJ whole genome shotgun (WGS) entry which is preliminary data.</text>
</comment>
<proteinExistence type="predicted"/>